<protein>
    <recommendedName>
        <fullName evidence="10">Hexosyltransferase</fullName>
        <ecNumber evidence="10">2.4.1.-</ecNumber>
    </recommendedName>
</protein>
<keyword evidence="4" id="KW-0808">Transferase</keyword>
<dbReference type="InterPro" id="IPR002659">
    <property type="entry name" value="Glyco_trans_31"/>
</dbReference>
<organism evidence="11 12">
    <name type="scientific">Crassostrea virginica</name>
    <name type="common">Eastern oyster</name>
    <dbReference type="NCBI Taxonomy" id="6565"/>
    <lineage>
        <taxon>Eukaryota</taxon>
        <taxon>Metazoa</taxon>
        <taxon>Spiralia</taxon>
        <taxon>Lophotrochozoa</taxon>
        <taxon>Mollusca</taxon>
        <taxon>Bivalvia</taxon>
        <taxon>Autobranchia</taxon>
        <taxon>Pteriomorphia</taxon>
        <taxon>Ostreida</taxon>
        <taxon>Ostreoidea</taxon>
        <taxon>Ostreidae</taxon>
        <taxon>Crassostrea</taxon>
    </lineage>
</organism>
<evidence type="ECO:0000256" key="2">
    <source>
        <dbReference type="ARBA" id="ARBA00008661"/>
    </source>
</evidence>
<dbReference type="Proteomes" id="UP000694844">
    <property type="component" value="Chromosome 1"/>
</dbReference>
<evidence type="ECO:0000256" key="3">
    <source>
        <dbReference type="ARBA" id="ARBA00022676"/>
    </source>
</evidence>
<dbReference type="OrthoDB" id="6130427at2759"/>
<dbReference type="RefSeq" id="XP_022287190.1">
    <property type="nucleotide sequence ID" value="XM_022431482.1"/>
</dbReference>
<dbReference type="AlphaFoldDB" id="A0A8B8A7R0"/>
<dbReference type="Gene3D" id="3.90.550.50">
    <property type="match status" value="1"/>
</dbReference>
<dbReference type="GO" id="GO:0006493">
    <property type="term" value="P:protein O-linked glycosylation"/>
    <property type="evidence" value="ECO:0007669"/>
    <property type="project" value="TreeGrafter"/>
</dbReference>
<reference evidence="11" key="1">
    <citation type="submission" date="2024-06" db="UniProtKB">
        <authorList>
            <consortium name="RefSeq"/>
        </authorList>
    </citation>
    <scope>NUCLEOTIDE SEQUENCE [LARGE SCALE GENOMIC DNA]</scope>
</reference>
<feature type="transmembrane region" description="Helical" evidence="10">
    <location>
        <begin position="7"/>
        <end position="27"/>
    </location>
</feature>
<dbReference type="KEGG" id="cvn:111099949"/>
<dbReference type="GO" id="GO:0016758">
    <property type="term" value="F:hexosyltransferase activity"/>
    <property type="evidence" value="ECO:0007669"/>
    <property type="project" value="InterPro"/>
</dbReference>
<keyword evidence="6 10" id="KW-0735">Signal-anchor</keyword>
<evidence type="ECO:0000256" key="5">
    <source>
        <dbReference type="ARBA" id="ARBA00022692"/>
    </source>
</evidence>
<accession>A0A8B8A7R0</accession>
<dbReference type="GeneID" id="111099949"/>
<evidence type="ECO:0000256" key="9">
    <source>
        <dbReference type="ARBA" id="ARBA00023136"/>
    </source>
</evidence>
<proteinExistence type="inferred from homology"/>
<keyword evidence="3 10" id="KW-0328">Glycosyltransferase</keyword>
<dbReference type="GO" id="GO:0000139">
    <property type="term" value="C:Golgi membrane"/>
    <property type="evidence" value="ECO:0007669"/>
    <property type="project" value="UniProtKB-SubCell"/>
</dbReference>
<keyword evidence="11" id="KW-1185">Reference proteome</keyword>
<evidence type="ECO:0000256" key="4">
    <source>
        <dbReference type="ARBA" id="ARBA00022679"/>
    </source>
</evidence>
<dbReference type="Pfam" id="PF01762">
    <property type="entry name" value="Galactosyl_T"/>
    <property type="match status" value="1"/>
</dbReference>
<reference evidence="12" key="2">
    <citation type="submission" date="2025-08" db="UniProtKB">
        <authorList>
            <consortium name="RefSeq"/>
        </authorList>
    </citation>
    <scope>IDENTIFICATION</scope>
    <source>
        <tissue evidence="12">Whole sample</tissue>
    </source>
</reference>
<name>A0A8B8A7R0_CRAVI</name>
<comment type="similarity">
    <text evidence="2 10">Belongs to the glycosyltransferase 31 family.</text>
</comment>
<dbReference type="PANTHER" id="PTHR11214">
    <property type="entry name" value="BETA-1,3-N-ACETYLGLUCOSAMINYLTRANSFERASE"/>
    <property type="match status" value="1"/>
</dbReference>
<dbReference type="EC" id="2.4.1.-" evidence="10"/>
<dbReference type="GO" id="GO:0008194">
    <property type="term" value="F:UDP-glycosyltransferase activity"/>
    <property type="evidence" value="ECO:0007669"/>
    <property type="project" value="TreeGrafter"/>
</dbReference>
<evidence type="ECO:0000256" key="7">
    <source>
        <dbReference type="ARBA" id="ARBA00022989"/>
    </source>
</evidence>
<evidence type="ECO:0000313" key="11">
    <source>
        <dbReference type="Proteomes" id="UP000694844"/>
    </source>
</evidence>
<evidence type="ECO:0000256" key="6">
    <source>
        <dbReference type="ARBA" id="ARBA00022968"/>
    </source>
</evidence>
<gene>
    <name evidence="12" type="primary">LOC111099949</name>
</gene>
<keyword evidence="9 10" id="KW-0472">Membrane</keyword>
<keyword evidence="7 10" id="KW-1133">Transmembrane helix</keyword>
<keyword evidence="5 10" id="KW-0812">Transmembrane</keyword>
<keyword evidence="8 10" id="KW-0333">Golgi apparatus</keyword>
<comment type="subcellular location">
    <subcellularLocation>
        <location evidence="1 10">Golgi apparatus membrane</location>
        <topology evidence="1 10">Single-pass type II membrane protein</topology>
    </subcellularLocation>
</comment>
<evidence type="ECO:0000256" key="1">
    <source>
        <dbReference type="ARBA" id="ARBA00004323"/>
    </source>
</evidence>
<evidence type="ECO:0000313" key="12">
    <source>
        <dbReference type="RefSeq" id="XP_022287190.1"/>
    </source>
</evidence>
<evidence type="ECO:0000256" key="8">
    <source>
        <dbReference type="ARBA" id="ARBA00023034"/>
    </source>
</evidence>
<dbReference type="PANTHER" id="PTHR11214:SF349">
    <property type="entry name" value="BETA-1,3-GALACTOSYLTRANSFERASE BRN"/>
    <property type="match status" value="1"/>
</dbReference>
<sequence>MNKCLGCIYSVSLFIGIFSFTYLYFYVSTKLNLRHRPSFKTPGKNPSLLSVFNAGHHIKEIDIPSYEMDLKLMKAVEKLIRRDRIDLKPVNLEKFRYMVRPNGPCDFHNASSNFSRVLVLVKSAPDHYRLRQWLRLLMNETVGQMAGNLRMFFLLGYSKEMNIDINAESKKYGDIIQKNFIDTYRNLTYKTQMAFEWATTDCASVDFVLFQDDDFFANIKNVFEFLSVQLKPEELFTGFLVEKGSSVVRDRTSKWFVSDIAFSNEVFPAYFPGGSYIASYKIVESLSYAFPYVKFIPVDDVYVGLVASKLGLAMKASHLFYFSDCDNWHSCLACKAFT</sequence>
<evidence type="ECO:0000256" key="10">
    <source>
        <dbReference type="RuleBase" id="RU363063"/>
    </source>
</evidence>